<feature type="compositionally biased region" description="Pro residues" evidence="1">
    <location>
        <begin position="412"/>
        <end position="436"/>
    </location>
</feature>
<evidence type="ECO:0000313" key="3">
    <source>
        <dbReference type="Proteomes" id="UP000235965"/>
    </source>
</evidence>
<feature type="compositionally biased region" description="Basic residues" evidence="1">
    <location>
        <begin position="378"/>
        <end position="387"/>
    </location>
</feature>
<evidence type="ECO:0000313" key="2">
    <source>
        <dbReference type="EMBL" id="PNF27915.1"/>
    </source>
</evidence>
<feature type="non-terminal residue" evidence="2">
    <location>
        <position position="708"/>
    </location>
</feature>
<feature type="compositionally biased region" description="Low complexity" evidence="1">
    <location>
        <begin position="264"/>
        <end position="279"/>
    </location>
</feature>
<proteinExistence type="predicted"/>
<dbReference type="OrthoDB" id="308383at2759"/>
<accession>A0A2J7QH50</accession>
<dbReference type="EMBL" id="NEVH01014358">
    <property type="protein sequence ID" value="PNF27915.1"/>
    <property type="molecule type" value="Genomic_DNA"/>
</dbReference>
<evidence type="ECO:0000256" key="1">
    <source>
        <dbReference type="SAM" id="MobiDB-lite"/>
    </source>
</evidence>
<comment type="caution">
    <text evidence="2">The sequence shown here is derived from an EMBL/GenBank/DDBJ whole genome shotgun (WGS) entry which is preliminary data.</text>
</comment>
<dbReference type="Proteomes" id="UP000235965">
    <property type="component" value="Unassembled WGS sequence"/>
</dbReference>
<dbReference type="STRING" id="105785.A0A2J7QH50"/>
<feature type="region of interest" description="Disordered" evidence="1">
    <location>
        <begin position="470"/>
        <end position="616"/>
    </location>
</feature>
<keyword evidence="3" id="KW-1185">Reference proteome</keyword>
<feature type="compositionally biased region" description="Polar residues" evidence="1">
    <location>
        <begin position="304"/>
        <end position="316"/>
    </location>
</feature>
<feature type="region of interest" description="Disordered" evidence="1">
    <location>
        <begin position="1"/>
        <end position="231"/>
    </location>
</feature>
<feature type="compositionally biased region" description="Basic and acidic residues" evidence="1">
    <location>
        <begin position="572"/>
        <end position="581"/>
    </location>
</feature>
<feature type="compositionally biased region" description="Low complexity" evidence="1">
    <location>
        <begin position="394"/>
        <end position="404"/>
    </location>
</feature>
<feature type="non-terminal residue" evidence="2">
    <location>
        <position position="1"/>
    </location>
</feature>
<dbReference type="InParanoid" id="A0A2J7QH50"/>
<reference evidence="2 3" key="1">
    <citation type="submission" date="2017-12" db="EMBL/GenBank/DDBJ databases">
        <title>Hemimetabolous genomes reveal molecular basis of termite eusociality.</title>
        <authorList>
            <person name="Harrison M.C."/>
            <person name="Jongepier E."/>
            <person name="Robertson H.M."/>
            <person name="Arning N."/>
            <person name="Bitard-Feildel T."/>
            <person name="Chao H."/>
            <person name="Childers C.P."/>
            <person name="Dinh H."/>
            <person name="Doddapaneni H."/>
            <person name="Dugan S."/>
            <person name="Gowin J."/>
            <person name="Greiner C."/>
            <person name="Han Y."/>
            <person name="Hu H."/>
            <person name="Hughes D.S.T."/>
            <person name="Huylmans A.-K."/>
            <person name="Kemena C."/>
            <person name="Kremer L.P.M."/>
            <person name="Lee S.L."/>
            <person name="Lopez-Ezquerra A."/>
            <person name="Mallet L."/>
            <person name="Monroy-Kuhn J.M."/>
            <person name="Moser A."/>
            <person name="Murali S.C."/>
            <person name="Muzny D.M."/>
            <person name="Otani S."/>
            <person name="Piulachs M.-D."/>
            <person name="Poelchau M."/>
            <person name="Qu J."/>
            <person name="Schaub F."/>
            <person name="Wada-Katsumata A."/>
            <person name="Worley K.C."/>
            <person name="Xie Q."/>
            <person name="Ylla G."/>
            <person name="Poulsen M."/>
            <person name="Gibbs R.A."/>
            <person name="Schal C."/>
            <person name="Richards S."/>
            <person name="Belles X."/>
            <person name="Korb J."/>
            <person name="Bornberg-Bauer E."/>
        </authorList>
    </citation>
    <scope>NUCLEOTIDE SEQUENCE [LARGE SCALE GENOMIC DNA]</scope>
    <source>
        <tissue evidence="2">Whole body</tissue>
    </source>
</reference>
<feature type="compositionally biased region" description="Pro residues" evidence="1">
    <location>
        <begin position="177"/>
        <end position="210"/>
    </location>
</feature>
<feature type="compositionally biased region" description="Low complexity" evidence="1">
    <location>
        <begin position="360"/>
        <end position="377"/>
    </location>
</feature>
<gene>
    <name evidence="2" type="ORF">B7P43_G08311</name>
</gene>
<feature type="compositionally biased region" description="Polar residues" evidence="1">
    <location>
        <begin position="130"/>
        <end position="142"/>
    </location>
</feature>
<feature type="compositionally biased region" description="Pro residues" evidence="1">
    <location>
        <begin position="605"/>
        <end position="616"/>
    </location>
</feature>
<name>A0A2J7QH50_9NEOP</name>
<feature type="compositionally biased region" description="Polar residues" evidence="1">
    <location>
        <begin position="97"/>
        <end position="121"/>
    </location>
</feature>
<feature type="region of interest" description="Disordered" evidence="1">
    <location>
        <begin position="349"/>
        <end position="451"/>
    </location>
</feature>
<feature type="region of interest" description="Disordered" evidence="1">
    <location>
        <begin position="264"/>
        <end position="321"/>
    </location>
</feature>
<organism evidence="2 3">
    <name type="scientific">Cryptotermes secundus</name>
    <dbReference type="NCBI Taxonomy" id="105785"/>
    <lineage>
        <taxon>Eukaryota</taxon>
        <taxon>Metazoa</taxon>
        <taxon>Ecdysozoa</taxon>
        <taxon>Arthropoda</taxon>
        <taxon>Hexapoda</taxon>
        <taxon>Insecta</taxon>
        <taxon>Pterygota</taxon>
        <taxon>Neoptera</taxon>
        <taxon>Polyneoptera</taxon>
        <taxon>Dictyoptera</taxon>
        <taxon>Blattodea</taxon>
        <taxon>Blattoidea</taxon>
        <taxon>Termitoidae</taxon>
        <taxon>Kalotermitidae</taxon>
        <taxon>Cryptotermitinae</taxon>
        <taxon>Cryptotermes</taxon>
    </lineage>
</organism>
<feature type="compositionally biased region" description="Basic and acidic residues" evidence="1">
    <location>
        <begin position="44"/>
        <end position="56"/>
    </location>
</feature>
<sequence>EKEAVPDVGLDESSSGATDKEDVLVKKQLPKKTGIAPPDQISDDLDHSWPDKDELLPRGVNHKKEHVPFAHHDNRDYSTPTDHRTFPVSRHHDYPTPGSSTSDYGTAPSETGSYSERSYGSNKDYGYHGSTPSNHSAHSTPISYDYHNHYPSAPPPTSHSTHYPPFHPQTSQHHPRPPIAPPPPPPPPPYGHQIHPPPHTIQTHMPPPPIHHTHPLAPPIHSASQQWQQSWSESQPMLPLWEQSARPIQQSALRHIPVHSGTVTTLPPANATPTWTPAAGDGRNIVFSPERGSGKKDVKPSGKGNASQKSSESLSPETPKVLDLDTRIEMLLKGKGAGGLAPPFLQLGISSDSEEDTPIKSVGKISSRRSSGSSSKHGSSRHRHSSSCRHLDRSQQPSQSSSSSDTDGATLPPLPLMLSLPPPPGVDEPLPPPPPSDKADQDEALSTPPSPFLSAEIYLKWHQIGIEQARKAREKEQEETTGLLESVNLNKPVIDNDDLGSIISSSEDETLTATHIDKSGKTQSEYFSPQQQRQQESSTEDSDQATEPPATLDLPPRVEPEGGSSRKSTPLQDEHRDDDRMSLSSLSSGDEKIEVASQPPVNMYPAPPPYTMYPPHPYPPPPYYHPPPAPLYPGAAEMYAWTRPPAPGSNYPYPPMMYHLPPPPPGFPANTQYPPGITPLGATVHYGYPSFHPRFPQTQGQIPCTDPQ</sequence>
<feature type="compositionally biased region" description="Low complexity" evidence="1">
    <location>
        <begin position="219"/>
        <end position="231"/>
    </location>
</feature>
<feature type="compositionally biased region" description="Polar residues" evidence="1">
    <location>
        <begin position="521"/>
        <end position="537"/>
    </location>
</feature>
<protein>
    <submittedName>
        <fullName evidence="2">Uncharacterized protein</fullName>
    </submittedName>
</protein>
<dbReference type="AlphaFoldDB" id="A0A2J7QH50"/>
<feature type="compositionally biased region" description="Basic and acidic residues" evidence="1">
    <location>
        <begin position="66"/>
        <end position="94"/>
    </location>
</feature>